<comment type="caution">
    <text evidence="2">The sequence shown here is derived from an EMBL/GenBank/DDBJ whole genome shotgun (WGS) entry which is preliminary data.</text>
</comment>
<dbReference type="Proteomes" id="UP001295794">
    <property type="component" value="Unassembled WGS sequence"/>
</dbReference>
<evidence type="ECO:0000313" key="2">
    <source>
        <dbReference type="EMBL" id="CAK5264195.1"/>
    </source>
</evidence>
<dbReference type="AlphaFoldDB" id="A0AAD2GW98"/>
<keyword evidence="3" id="KW-1185">Reference proteome</keyword>
<proteinExistence type="predicted"/>
<sequence>MRILQTQSTSLHSTRCPISPWGSRCPVSPWRPRPLRCPWWTTGHQCHPPLSFSRRSRGPLYFTRSLASCIPDLSRRTIRVDARKRSEKAASFGGGYSGLNESCTGCRAPVDTTSNSGPGSELTVEHLESLVE</sequence>
<accession>A0AAD2GW98</accession>
<feature type="compositionally biased region" description="Basic and acidic residues" evidence="1">
    <location>
        <begin position="123"/>
        <end position="132"/>
    </location>
</feature>
<evidence type="ECO:0000313" key="3">
    <source>
        <dbReference type="Proteomes" id="UP001295794"/>
    </source>
</evidence>
<reference evidence="2" key="1">
    <citation type="submission" date="2023-11" db="EMBL/GenBank/DDBJ databases">
        <authorList>
            <person name="De Vega J J."/>
            <person name="De Vega J J."/>
        </authorList>
    </citation>
    <scope>NUCLEOTIDE SEQUENCE</scope>
</reference>
<evidence type="ECO:0000256" key="1">
    <source>
        <dbReference type="SAM" id="MobiDB-lite"/>
    </source>
</evidence>
<dbReference type="EMBL" id="CAVNYO010000048">
    <property type="protein sequence ID" value="CAK5264195.1"/>
    <property type="molecule type" value="Genomic_DNA"/>
</dbReference>
<gene>
    <name evidence="2" type="ORF">MYCIT1_LOCUS4164</name>
</gene>
<organism evidence="2 3">
    <name type="scientific">Mycena citricolor</name>
    <dbReference type="NCBI Taxonomy" id="2018698"/>
    <lineage>
        <taxon>Eukaryota</taxon>
        <taxon>Fungi</taxon>
        <taxon>Dikarya</taxon>
        <taxon>Basidiomycota</taxon>
        <taxon>Agaricomycotina</taxon>
        <taxon>Agaricomycetes</taxon>
        <taxon>Agaricomycetidae</taxon>
        <taxon>Agaricales</taxon>
        <taxon>Marasmiineae</taxon>
        <taxon>Mycenaceae</taxon>
        <taxon>Mycena</taxon>
    </lineage>
</organism>
<protein>
    <submittedName>
        <fullName evidence="2">Uncharacterized protein</fullName>
    </submittedName>
</protein>
<feature type="region of interest" description="Disordered" evidence="1">
    <location>
        <begin position="110"/>
        <end position="132"/>
    </location>
</feature>
<name>A0AAD2GW98_9AGAR</name>